<sequence>MRLSQLSGFESEEGAIKRSTDISDSESCPDGHDCLKLLRGNGNLQLLNLGNTIAESQEEIWEAGTLFYDNID</sequence>
<keyword evidence="3" id="KW-1185">Reference proteome</keyword>
<organism evidence="2 3">
    <name type="scientific">Populus alba x Populus x berolinensis</name>
    <dbReference type="NCBI Taxonomy" id="444605"/>
    <lineage>
        <taxon>Eukaryota</taxon>
        <taxon>Viridiplantae</taxon>
        <taxon>Streptophyta</taxon>
        <taxon>Embryophyta</taxon>
        <taxon>Tracheophyta</taxon>
        <taxon>Spermatophyta</taxon>
        <taxon>Magnoliopsida</taxon>
        <taxon>eudicotyledons</taxon>
        <taxon>Gunneridae</taxon>
        <taxon>Pentapetalae</taxon>
        <taxon>rosids</taxon>
        <taxon>fabids</taxon>
        <taxon>Malpighiales</taxon>
        <taxon>Salicaceae</taxon>
        <taxon>Saliceae</taxon>
        <taxon>Populus</taxon>
    </lineage>
</organism>
<gene>
    <name evidence="2" type="ORF">NC653_021688</name>
</gene>
<evidence type="ECO:0000256" key="1">
    <source>
        <dbReference type="SAM" id="MobiDB-lite"/>
    </source>
</evidence>
<name>A0AAD6MNX2_9ROSI</name>
<evidence type="ECO:0000313" key="2">
    <source>
        <dbReference type="EMBL" id="KAJ6988855.1"/>
    </source>
</evidence>
<accession>A0AAD6MNX2</accession>
<evidence type="ECO:0000313" key="3">
    <source>
        <dbReference type="Proteomes" id="UP001164929"/>
    </source>
</evidence>
<comment type="caution">
    <text evidence="2">The sequence shown here is derived from an EMBL/GenBank/DDBJ whole genome shotgun (WGS) entry which is preliminary data.</text>
</comment>
<dbReference type="EMBL" id="JAQIZT010000008">
    <property type="protein sequence ID" value="KAJ6988855.1"/>
    <property type="molecule type" value="Genomic_DNA"/>
</dbReference>
<protein>
    <submittedName>
        <fullName evidence="2">Uncharacterized protein</fullName>
    </submittedName>
</protein>
<reference evidence="2" key="1">
    <citation type="journal article" date="2023" name="Mol. Ecol. Resour.">
        <title>Chromosome-level genome assembly of a triploid poplar Populus alba 'Berolinensis'.</title>
        <authorList>
            <person name="Chen S."/>
            <person name="Yu Y."/>
            <person name="Wang X."/>
            <person name="Wang S."/>
            <person name="Zhang T."/>
            <person name="Zhou Y."/>
            <person name="He R."/>
            <person name="Meng N."/>
            <person name="Wang Y."/>
            <person name="Liu W."/>
            <person name="Liu Z."/>
            <person name="Liu J."/>
            <person name="Guo Q."/>
            <person name="Huang H."/>
            <person name="Sederoff R.R."/>
            <person name="Wang G."/>
            <person name="Qu G."/>
            <person name="Chen S."/>
        </authorList>
    </citation>
    <scope>NUCLEOTIDE SEQUENCE</scope>
    <source>
        <strain evidence="2">SC-2020</strain>
    </source>
</reference>
<proteinExistence type="predicted"/>
<dbReference type="AlphaFoldDB" id="A0AAD6MNX2"/>
<feature type="region of interest" description="Disordered" evidence="1">
    <location>
        <begin position="1"/>
        <end position="28"/>
    </location>
</feature>
<dbReference type="Proteomes" id="UP001164929">
    <property type="component" value="Chromosome 8"/>
</dbReference>